<dbReference type="Proteomes" id="UP000034837">
    <property type="component" value="Unassembled WGS sequence"/>
</dbReference>
<organism evidence="2 3">
    <name type="scientific">Candidatus Magasanikbacteria bacterium GW2011_GWA2_42_32</name>
    <dbReference type="NCBI Taxonomy" id="1619039"/>
    <lineage>
        <taxon>Bacteria</taxon>
        <taxon>Candidatus Magasanikiibacteriota</taxon>
    </lineage>
</organism>
<dbReference type="GO" id="GO:0005840">
    <property type="term" value="C:ribosome"/>
    <property type="evidence" value="ECO:0007669"/>
    <property type="project" value="UniProtKB-KW"/>
</dbReference>
<comment type="caution">
    <text evidence="2">The sequence shown here is derived from an EMBL/GenBank/DDBJ whole genome shotgun (WGS) entry which is preliminary data.</text>
</comment>
<accession>A0A0G1CCC3</accession>
<reference evidence="2 3" key="1">
    <citation type="journal article" date="2015" name="Nature">
        <title>rRNA introns, odd ribosomes, and small enigmatic genomes across a large radiation of phyla.</title>
        <authorList>
            <person name="Brown C.T."/>
            <person name="Hug L.A."/>
            <person name="Thomas B.C."/>
            <person name="Sharon I."/>
            <person name="Castelle C.J."/>
            <person name="Singh A."/>
            <person name="Wilkins M.J."/>
            <person name="Williams K.H."/>
            <person name="Banfield J.F."/>
        </authorList>
    </citation>
    <scope>NUCLEOTIDE SEQUENCE [LARGE SCALE GENOMIC DNA]</scope>
</reference>
<dbReference type="InterPro" id="IPR055360">
    <property type="entry name" value="bAvd"/>
</dbReference>
<dbReference type="InterPro" id="IPR036583">
    <property type="entry name" value="23S_rRNA_IVS_sf"/>
</dbReference>
<name>A0A0G1CCC3_9BACT</name>
<gene>
    <name evidence="2" type="ORF">UV20_C0015G0002</name>
</gene>
<evidence type="ECO:0000313" key="2">
    <source>
        <dbReference type="EMBL" id="KKS56341.1"/>
    </source>
</evidence>
<dbReference type="CDD" id="cd16376">
    <property type="entry name" value="Avd_like"/>
    <property type="match status" value="1"/>
</dbReference>
<feature type="domain" description="bAvd-like" evidence="1">
    <location>
        <begin position="20"/>
        <end position="120"/>
    </location>
</feature>
<dbReference type="AlphaFoldDB" id="A0A0G1CCC3"/>
<evidence type="ECO:0000313" key="3">
    <source>
        <dbReference type="Proteomes" id="UP000034837"/>
    </source>
</evidence>
<protein>
    <submittedName>
        <fullName evidence="2">S23 ribosomal protein</fullName>
    </submittedName>
</protein>
<dbReference type="EMBL" id="LCDO01000015">
    <property type="protein sequence ID" value="KKS56341.1"/>
    <property type="molecule type" value="Genomic_DNA"/>
</dbReference>
<evidence type="ECO:0000259" key="1">
    <source>
        <dbReference type="Pfam" id="PF22296"/>
    </source>
</evidence>
<dbReference type="Gene3D" id="1.20.1440.60">
    <property type="entry name" value="23S rRNA-intervening sequence"/>
    <property type="match status" value="1"/>
</dbReference>
<keyword evidence="2" id="KW-0689">Ribosomal protein</keyword>
<keyword evidence="2" id="KW-0687">Ribonucleoprotein</keyword>
<proteinExistence type="predicted"/>
<dbReference type="Pfam" id="PF22296">
    <property type="entry name" value="bAvd"/>
    <property type="match status" value="1"/>
</dbReference>
<sequence length="127" mass="14787">MENDSNKQLAHQTPLFQAVYKLYVAWHIRCETIPKKDRFTIGQKTESLLLEVLTLVVTAYHTKEPALKKETLSRANTSLECAKITIRLAKDVKALEQRWYVDYEGRLQEIGKMMGGWMRQTQNSPFK</sequence>